<reference evidence="2" key="1">
    <citation type="journal article" date="2016" name="Nat. Genet.">
        <title>A high-quality carrot genome assembly provides new insights into carotenoid accumulation and asterid genome evolution.</title>
        <authorList>
            <person name="Iorizzo M."/>
            <person name="Ellison S."/>
            <person name="Senalik D."/>
            <person name="Zeng P."/>
            <person name="Satapoomin P."/>
            <person name="Huang J."/>
            <person name="Bowman M."/>
            <person name="Iovene M."/>
            <person name="Sanseverino W."/>
            <person name="Cavagnaro P."/>
            <person name="Yildiz M."/>
            <person name="Macko-Podgorni A."/>
            <person name="Moranska E."/>
            <person name="Grzebelus E."/>
            <person name="Grzebelus D."/>
            <person name="Ashrafi H."/>
            <person name="Zheng Z."/>
            <person name="Cheng S."/>
            <person name="Spooner D."/>
            <person name="Van Deynze A."/>
            <person name="Simon P."/>
        </authorList>
    </citation>
    <scope>NUCLEOTIDE SEQUENCE</scope>
    <source>
        <tissue evidence="2">Leaf</tissue>
    </source>
</reference>
<reference evidence="2" key="2">
    <citation type="submission" date="2022-03" db="EMBL/GenBank/DDBJ databases">
        <title>Draft title - Genomic analysis of global carrot germplasm unveils the trajectory of domestication and the origin of high carotenoid orange carrot.</title>
        <authorList>
            <person name="Iorizzo M."/>
            <person name="Ellison S."/>
            <person name="Senalik D."/>
            <person name="Macko-Podgorni A."/>
            <person name="Grzebelus D."/>
            <person name="Bostan H."/>
            <person name="Rolling W."/>
            <person name="Curaba J."/>
            <person name="Simon P."/>
        </authorList>
    </citation>
    <scope>NUCLEOTIDE SEQUENCE</scope>
    <source>
        <tissue evidence="2">Leaf</tissue>
    </source>
</reference>
<accession>A0AAF0XWF1</accession>
<dbReference type="InterPro" id="IPR011050">
    <property type="entry name" value="Pectin_lyase_fold/virulence"/>
</dbReference>
<evidence type="ECO:0008006" key="4">
    <source>
        <dbReference type="Google" id="ProtNLM"/>
    </source>
</evidence>
<dbReference type="SUPFAM" id="SSF51126">
    <property type="entry name" value="Pectin lyase-like"/>
    <property type="match status" value="1"/>
</dbReference>
<organism evidence="2 3">
    <name type="scientific">Daucus carota subsp. sativus</name>
    <name type="common">Carrot</name>
    <dbReference type="NCBI Taxonomy" id="79200"/>
    <lineage>
        <taxon>Eukaryota</taxon>
        <taxon>Viridiplantae</taxon>
        <taxon>Streptophyta</taxon>
        <taxon>Embryophyta</taxon>
        <taxon>Tracheophyta</taxon>
        <taxon>Spermatophyta</taxon>
        <taxon>Magnoliopsida</taxon>
        <taxon>eudicotyledons</taxon>
        <taxon>Gunneridae</taxon>
        <taxon>Pentapetalae</taxon>
        <taxon>asterids</taxon>
        <taxon>campanulids</taxon>
        <taxon>Apiales</taxon>
        <taxon>Apiaceae</taxon>
        <taxon>Apioideae</taxon>
        <taxon>Scandiceae</taxon>
        <taxon>Daucinae</taxon>
        <taxon>Daucus</taxon>
        <taxon>Daucus sect. Daucus</taxon>
    </lineage>
</organism>
<sequence length="111" mass="12206">MASMRIYSNAAFISRIQFCQAKYHYHKKRKHSPPISQISQPPSGAPAPGPSNEPPSKIGAVADGMTDDTEAFKTAWDTACQFEYGVILVPNGYSFMIQSTIFTGFCKLRAV</sequence>
<evidence type="ECO:0000313" key="2">
    <source>
        <dbReference type="EMBL" id="WOH14627.1"/>
    </source>
</evidence>
<dbReference type="InterPro" id="IPR012334">
    <property type="entry name" value="Pectin_lyas_fold"/>
</dbReference>
<protein>
    <recommendedName>
        <fullName evidence="4">Pectate lyase superfamily protein domain-containing protein</fullName>
    </recommendedName>
</protein>
<proteinExistence type="predicted"/>
<feature type="region of interest" description="Disordered" evidence="1">
    <location>
        <begin position="27"/>
        <end position="62"/>
    </location>
</feature>
<gene>
    <name evidence="2" type="ORF">DCAR_0934147</name>
</gene>
<dbReference type="EMBL" id="CP093351">
    <property type="protein sequence ID" value="WOH14627.1"/>
    <property type="molecule type" value="Genomic_DNA"/>
</dbReference>
<keyword evidence="3" id="KW-1185">Reference proteome</keyword>
<name>A0AAF0XWF1_DAUCS</name>
<dbReference type="Proteomes" id="UP000077755">
    <property type="component" value="Chromosome 9"/>
</dbReference>
<feature type="compositionally biased region" description="Low complexity" evidence="1">
    <location>
        <begin position="33"/>
        <end position="42"/>
    </location>
</feature>
<dbReference type="Gene3D" id="2.160.20.10">
    <property type="entry name" value="Single-stranded right-handed beta-helix, Pectin lyase-like"/>
    <property type="match status" value="1"/>
</dbReference>
<dbReference type="AlphaFoldDB" id="A0AAF0XWF1"/>
<evidence type="ECO:0000313" key="3">
    <source>
        <dbReference type="Proteomes" id="UP000077755"/>
    </source>
</evidence>
<feature type="compositionally biased region" description="Pro residues" evidence="1">
    <location>
        <begin position="43"/>
        <end position="53"/>
    </location>
</feature>
<evidence type="ECO:0000256" key="1">
    <source>
        <dbReference type="SAM" id="MobiDB-lite"/>
    </source>
</evidence>